<keyword evidence="1" id="KW-0732">Signal</keyword>
<sequence>MFRLFAIAATLLILTGCSLPQVTAEQRIFLNLSLDYLGEYQLPKMKYKDTPVGGLSALTYDRARDRFYVLSDDRSQLAPARFYTLKLALNETGIQNAEIENVTFLKTEDNQTYPKATIDPEGIALTPGQTVFISSEGVTKDGIPPFLREFDLQTGQQKSSLPIPERYIADATDDKQQKGIQDNLGFEALTLNPTGTVPAKGEPIRLFTATESALKQDLDPPAKDEQGNPKPQINKCRLLHYYIGDGPPLLVSEHVYPLSPTPEGALAHGLAELLAIDQGGHFLSLERSFLGLAGLQVKIYQIATGGATDTSRVVSLKGELRAIEPVKKKLLFDLSELGIALDNLEGMTLGPRFPDGSQSLILVSDDNFQEQQVTQFLLFRLKSERQVGT</sequence>
<accession>A0AAV3X9I3</accession>
<dbReference type="PANTHER" id="PTHR37957:SF1">
    <property type="entry name" value="PHYTASE-LIKE DOMAIN-CONTAINING PROTEIN"/>
    <property type="match status" value="1"/>
</dbReference>
<dbReference type="PROSITE" id="PS51257">
    <property type="entry name" value="PROKAR_LIPOPROTEIN"/>
    <property type="match status" value="1"/>
</dbReference>
<protein>
    <recommendedName>
        <fullName evidence="2">Phytase-like domain-containing protein</fullName>
    </recommendedName>
</protein>
<name>A0AAV3X9I3_9CYAN</name>
<dbReference type="Proteomes" id="UP001050975">
    <property type="component" value="Unassembled WGS sequence"/>
</dbReference>
<feature type="signal peptide" evidence="1">
    <location>
        <begin position="1"/>
        <end position="24"/>
    </location>
</feature>
<dbReference type="InterPro" id="IPR027372">
    <property type="entry name" value="Phytase-like_dom"/>
</dbReference>
<gene>
    <name evidence="3" type="ORF">MiSe_35820</name>
</gene>
<evidence type="ECO:0000259" key="2">
    <source>
        <dbReference type="Pfam" id="PF13449"/>
    </source>
</evidence>
<dbReference type="Pfam" id="PF13449">
    <property type="entry name" value="Phytase-like"/>
    <property type="match status" value="1"/>
</dbReference>
<feature type="chain" id="PRO_5043999724" description="Phytase-like domain-containing protein" evidence="1">
    <location>
        <begin position="25"/>
        <end position="389"/>
    </location>
</feature>
<dbReference type="EMBL" id="BLAY01000053">
    <property type="protein sequence ID" value="GET38823.1"/>
    <property type="molecule type" value="Genomic_DNA"/>
</dbReference>
<dbReference type="PANTHER" id="PTHR37957">
    <property type="entry name" value="BLR7070 PROTEIN"/>
    <property type="match status" value="1"/>
</dbReference>
<feature type="domain" description="Phytase-like" evidence="2">
    <location>
        <begin position="50"/>
        <end position="368"/>
    </location>
</feature>
<evidence type="ECO:0000256" key="1">
    <source>
        <dbReference type="SAM" id="SignalP"/>
    </source>
</evidence>
<evidence type="ECO:0000313" key="4">
    <source>
        <dbReference type="Proteomes" id="UP001050975"/>
    </source>
</evidence>
<dbReference type="AlphaFoldDB" id="A0AAV3X9I3"/>
<keyword evidence="4" id="KW-1185">Reference proteome</keyword>
<evidence type="ECO:0000313" key="3">
    <source>
        <dbReference type="EMBL" id="GET38823.1"/>
    </source>
</evidence>
<reference evidence="3" key="1">
    <citation type="submission" date="2019-10" db="EMBL/GenBank/DDBJ databases">
        <title>Draft genome sequece of Microseira wollei NIES-4236.</title>
        <authorList>
            <person name="Yamaguchi H."/>
            <person name="Suzuki S."/>
            <person name="Kawachi M."/>
        </authorList>
    </citation>
    <scope>NUCLEOTIDE SEQUENCE</scope>
    <source>
        <strain evidence="3">NIES-4236</strain>
    </source>
</reference>
<organism evidence="3 4">
    <name type="scientific">Microseira wollei NIES-4236</name>
    <dbReference type="NCBI Taxonomy" id="2530354"/>
    <lineage>
        <taxon>Bacteria</taxon>
        <taxon>Bacillati</taxon>
        <taxon>Cyanobacteriota</taxon>
        <taxon>Cyanophyceae</taxon>
        <taxon>Oscillatoriophycideae</taxon>
        <taxon>Aerosakkonematales</taxon>
        <taxon>Aerosakkonemataceae</taxon>
        <taxon>Microseira</taxon>
    </lineage>
</organism>
<comment type="caution">
    <text evidence="3">The sequence shown here is derived from an EMBL/GenBank/DDBJ whole genome shotgun (WGS) entry which is preliminary data.</text>
</comment>
<proteinExistence type="predicted"/>